<gene>
    <name evidence="1" type="ORF">QFC22_006527</name>
</gene>
<comment type="caution">
    <text evidence="1">The sequence shown here is derived from an EMBL/GenBank/DDBJ whole genome shotgun (WGS) entry which is preliminary data.</text>
</comment>
<accession>A0ACC2WJH8</accession>
<keyword evidence="2" id="KW-1185">Reference proteome</keyword>
<proteinExistence type="predicted"/>
<protein>
    <submittedName>
        <fullName evidence="1">Uncharacterized protein</fullName>
    </submittedName>
</protein>
<evidence type="ECO:0000313" key="1">
    <source>
        <dbReference type="EMBL" id="KAJ9111500.1"/>
    </source>
</evidence>
<name>A0ACC2WJH8_9TREE</name>
<reference evidence="1" key="1">
    <citation type="submission" date="2023-04" db="EMBL/GenBank/DDBJ databases">
        <title>Draft Genome sequencing of Naganishia species isolated from polar environments using Oxford Nanopore Technology.</title>
        <authorList>
            <person name="Leo P."/>
            <person name="Venkateswaran K."/>
        </authorList>
    </citation>
    <scope>NUCLEOTIDE SEQUENCE</scope>
    <source>
        <strain evidence="1">MNA-CCFEE 5425</strain>
    </source>
</reference>
<organism evidence="1 2">
    <name type="scientific">Naganishia vaughanmartiniae</name>
    <dbReference type="NCBI Taxonomy" id="1424756"/>
    <lineage>
        <taxon>Eukaryota</taxon>
        <taxon>Fungi</taxon>
        <taxon>Dikarya</taxon>
        <taxon>Basidiomycota</taxon>
        <taxon>Agaricomycotina</taxon>
        <taxon>Tremellomycetes</taxon>
        <taxon>Filobasidiales</taxon>
        <taxon>Filobasidiaceae</taxon>
        <taxon>Naganishia</taxon>
    </lineage>
</organism>
<evidence type="ECO:0000313" key="2">
    <source>
        <dbReference type="Proteomes" id="UP001243375"/>
    </source>
</evidence>
<dbReference type="EMBL" id="JASBWU010000030">
    <property type="protein sequence ID" value="KAJ9111500.1"/>
    <property type="molecule type" value="Genomic_DNA"/>
</dbReference>
<sequence length="843" mass="94411">MSLFAKDESRVTSKEAQIPSAEGLIVQLPAIDQRPHKYLRLENGLEFYFDVSSAAFKSALDQFAGFFSEPNFTASRIEHEAEAIQSEFESEVESDLTRTDQVLRYISSHDHPFHKFGAGNKSSLWDMPLEEGRDPLAELIAWWKKTYCAQGMKLVILDKRSLSCLESWVRQRFESVPARDSLGNEVANSNPKPLRFDVAGKFIFISTLEDAYKLNITFPVEDQSPLLRTKPGHDLLHLLGHECSGSILSYLRLRGWASSLVAGFHGGYVGFDLLEISIGLTREGFEHYDDVSLVVFEYISMLQQTPIPEALVREFQTLALHQFIFSERTDEVSYVMDLSSRLHLPIPREKLVSSKWLVEGVDTQAFTDLANSLTFDSCIAAVLGRDAAVTTGFKVREEPVFQTEFSVIEDSERFTMQVRLSLSTGTNVLEFMTAAFSQLQSPTLRIELRLPPYDNYIPTDLHNYAFKKRISALPPSVYPSVISHTITSKLWYKEDLSFGLPFANVFVKIDTDSPYLNLTPKHAAMARALCDLLEESVAEEIYAAEVAGIRFSIDFDVNLEAIVIEIDGYTEKIALFVTHLSTQDLQDFATVVFTGSFVESLLYGDLDDEVLAKTMEAPAYEFLRTKEHLGYRVDCRLKTVGLATGVEIMIQSALSTDYLEGRILAFLDHFKGVLETLEGDVYEQIRVGLIGSKSFKPNNVFEAGSRLWSAISTGSCDFSKDIIEAEALEKTSKKDILELFMTRIHPSAAHRKKFSIHLVASNHGQEEHPSCRPGSSDINYSSDFISISAAEDSKELLEQLEADELGQDRPSVADQHPAVELGISSQILISDIIAFKASLRAVS</sequence>
<dbReference type="Proteomes" id="UP001243375">
    <property type="component" value="Unassembled WGS sequence"/>
</dbReference>